<keyword evidence="4 7" id="KW-0812">Transmembrane</keyword>
<evidence type="ECO:0000256" key="1">
    <source>
        <dbReference type="ARBA" id="ARBA00004651"/>
    </source>
</evidence>
<organism evidence="8 9">
    <name type="scientific">Pallidibacillus thermolactis</name>
    <dbReference type="NCBI Taxonomy" id="251051"/>
    <lineage>
        <taxon>Bacteria</taxon>
        <taxon>Bacillati</taxon>
        <taxon>Bacillota</taxon>
        <taxon>Bacilli</taxon>
        <taxon>Bacillales</taxon>
        <taxon>Bacillaceae</taxon>
        <taxon>Pallidibacillus</taxon>
    </lineage>
</organism>
<dbReference type="EMBL" id="JAOUSE010000014">
    <property type="protein sequence ID" value="MCU9594171.1"/>
    <property type="molecule type" value="Genomic_DNA"/>
</dbReference>
<feature type="transmembrane region" description="Helical" evidence="7">
    <location>
        <begin position="48"/>
        <end position="67"/>
    </location>
</feature>
<dbReference type="PANTHER" id="PTHR22926:SF3">
    <property type="entry name" value="UNDECAPRENYL-PHOSPHATE ALPHA-N-ACETYLGLUCOSAMINYL 1-PHOSPHATE TRANSFERASE"/>
    <property type="match status" value="1"/>
</dbReference>
<evidence type="ECO:0000256" key="3">
    <source>
        <dbReference type="ARBA" id="ARBA00022679"/>
    </source>
</evidence>
<dbReference type="Pfam" id="PF00953">
    <property type="entry name" value="Glycos_transf_4"/>
    <property type="match status" value="1"/>
</dbReference>
<name>A0ABT2WEQ3_9BACI</name>
<dbReference type="Proteomes" id="UP001208656">
    <property type="component" value="Unassembled WGS sequence"/>
</dbReference>
<feature type="transmembrane region" description="Helical" evidence="7">
    <location>
        <begin position="183"/>
        <end position="202"/>
    </location>
</feature>
<feature type="transmembrane region" description="Helical" evidence="7">
    <location>
        <begin position="125"/>
        <end position="146"/>
    </location>
</feature>
<evidence type="ECO:0000256" key="7">
    <source>
        <dbReference type="SAM" id="Phobius"/>
    </source>
</evidence>
<evidence type="ECO:0000313" key="9">
    <source>
        <dbReference type="Proteomes" id="UP001208656"/>
    </source>
</evidence>
<protein>
    <submittedName>
        <fullName evidence="8">Undecaprenyl/decaprenyl-phosphate alpha-N-acetylglucosaminyl 1-phosphate transferase</fullName>
    </submittedName>
</protein>
<keyword evidence="6 7" id="KW-0472">Membrane</keyword>
<feature type="transmembrane region" description="Helical" evidence="7">
    <location>
        <begin position="280"/>
        <end position="309"/>
    </location>
</feature>
<keyword evidence="5 7" id="KW-1133">Transmembrane helix</keyword>
<dbReference type="CDD" id="cd06853">
    <property type="entry name" value="GT_WecA_like"/>
    <property type="match status" value="1"/>
</dbReference>
<dbReference type="InterPro" id="IPR000715">
    <property type="entry name" value="Glycosyl_transferase_4"/>
</dbReference>
<feature type="transmembrane region" description="Helical" evidence="7">
    <location>
        <begin position="102"/>
        <end position="119"/>
    </location>
</feature>
<evidence type="ECO:0000256" key="5">
    <source>
        <dbReference type="ARBA" id="ARBA00022989"/>
    </source>
</evidence>
<feature type="transmembrane region" description="Helical" evidence="7">
    <location>
        <begin position="238"/>
        <end position="259"/>
    </location>
</feature>
<evidence type="ECO:0000256" key="6">
    <source>
        <dbReference type="ARBA" id="ARBA00023136"/>
    </source>
</evidence>
<accession>A0ABT2WEQ3</accession>
<sequence>MISYLDLVIAFALSTVISFLLAYLIKYIAVRLNIMDVPNQRKIQKEPVPLLGGLAIAFGSFLGLFYLQPDHPFFYSYLVGATIILITGILDDIFTLKPVMKLLGQFVAILSLILAGVIIEKITLPFLGIVELSPLLSIILTFLWMIGIINAINLIDGLDGLASGTSAIALLSIFIMAIMDGQLFVACLCIVLIGSNIGFLYHNFFPASIYMGDTGSLFLGYSIGLISILGLFKKITLFSFIVPIILLAFPIFDTLFAIIRRLVNGEKIMKPDKKHIHHQLLAAGFSHRNTVLIIYGISSMFALLAIIFSSTSIEYSMIIFSIWMFLVYGLAEVVGIVGRGKQPLINFFRRLFS</sequence>
<dbReference type="RefSeq" id="WP_263061408.1">
    <property type="nucleotide sequence ID" value="NZ_JAOUSE010000014.1"/>
</dbReference>
<dbReference type="GO" id="GO:0016740">
    <property type="term" value="F:transferase activity"/>
    <property type="evidence" value="ECO:0007669"/>
    <property type="project" value="UniProtKB-KW"/>
</dbReference>
<evidence type="ECO:0000256" key="4">
    <source>
        <dbReference type="ARBA" id="ARBA00022692"/>
    </source>
</evidence>
<feature type="transmembrane region" description="Helical" evidence="7">
    <location>
        <begin position="73"/>
        <end position="90"/>
    </location>
</feature>
<keyword evidence="2" id="KW-1003">Cell membrane</keyword>
<gene>
    <name evidence="8" type="ORF">OEV82_06850</name>
</gene>
<reference evidence="8 9" key="1">
    <citation type="submission" date="2022-10" db="EMBL/GenBank/DDBJ databases">
        <title>Description of Fervidibacillus gen. nov. in the family Fervidibacillaceae fam. nov. with two species, Fervidibacillus albus sp. nov., and Fervidibacillus halotolerans sp. nov., isolated from tidal flat sediments.</title>
        <authorList>
            <person name="Kwon K.K."/>
            <person name="Yang S.-H."/>
        </authorList>
    </citation>
    <scope>NUCLEOTIDE SEQUENCE [LARGE SCALE GENOMIC DNA]</scope>
    <source>
        <strain evidence="8 9">DSM 23332</strain>
    </source>
</reference>
<dbReference type="InterPro" id="IPR018480">
    <property type="entry name" value="PNAcMuramoyl-5peptid_Trfase_CS"/>
</dbReference>
<evidence type="ECO:0000256" key="2">
    <source>
        <dbReference type="ARBA" id="ARBA00022475"/>
    </source>
</evidence>
<keyword evidence="9" id="KW-1185">Reference proteome</keyword>
<feature type="transmembrane region" description="Helical" evidence="7">
    <location>
        <begin position="158"/>
        <end position="177"/>
    </location>
</feature>
<feature type="transmembrane region" description="Helical" evidence="7">
    <location>
        <begin position="6"/>
        <end position="28"/>
    </location>
</feature>
<comment type="subcellular location">
    <subcellularLocation>
        <location evidence="1">Cell membrane</location>
        <topology evidence="1">Multi-pass membrane protein</topology>
    </subcellularLocation>
</comment>
<keyword evidence="3 8" id="KW-0808">Transferase</keyword>
<feature type="transmembrane region" description="Helical" evidence="7">
    <location>
        <begin position="214"/>
        <end position="232"/>
    </location>
</feature>
<dbReference type="PROSITE" id="PS01348">
    <property type="entry name" value="MRAY_2"/>
    <property type="match status" value="1"/>
</dbReference>
<proteinExistence type="predicted"/>
<dbReference type="PANTHER" id="PTHR22926">
    <property type="entry name" value="PHOSPHO-N-ACETYLMURAMOYL-PENTAPEPTIDE-TRANSFERASE"/>
    <property type="match status" value="1"/>
</dbReference>
<comment type="caution">
    <text evidence="8">The sequence shown here is derived from an EMBL/GenBank/DDBJ whole genome shotgun (WGS) entry which is preliminary data.</text>
</comment>
<evidence type="ECO:0000313" key="8">
    <source>
        <dbReference type="EMBL" id="MCU9594171.1"/>
    </source>
</evidence>
<feature type="transmembrane region" description="Helical" evidence="7">
    <location>
        <begin position="315"/>
        <end position="337"/>
    </location>
</feature>